<gene>
    <name evidence="1" type="ORF">NLJ89_g8516</name>
</gene>
<dbReference type="Proteomes" id="UP001148786">
    <property type="component" value="Unassembled WGS sequence"/>
</dbReference>
<proteinExistence type="predicted"/>
<name>A0A9W8MSP2_9AGAR</name>
<evidence type="ECO:0000313" key="2">
    <source>
        <dbReference type="Proteomes" id="UP001148786"/>
    </source>
</evidence>
<accession>A0A9W8MSP2</accession>
<dbReference type="EMBL" id="JANKHO010001166">
    <property type="protein sequence ID" value="KAJ3503256.1"/>
    <property type="molecule type" value="Genomic_DNA"/>
</dbReference>
<comment type="caution">
    <text evidence="1">The sequence shown here is derived from an EMBL/GenBank/DDBJ whole genome shotgun (WGS) entry which is preliminary data.</text>
</comment>
<organism evidence="1 2">
    <name type="scientific">Agrocybe chaxingu</name>
    <dbReference type="NCBI Taxonomy" id="84603"/>
    <lineage>
        <taxon>Eukaryota</taxon>
        <taxon>Fungi</taxon>
        <taxon>Dikarya</taxon>
        <taxon>Basidiomycota</taxon>
        <taxon>Agaricomycotina</taxon>
        <taxon>Agaricomycetes</taxon>
        <taxon>Agaricomycetidae</taxon>
        <taxon>Agaricales</taxon>
        <taxon>Agaricineae</taxon>
        <taxon>Strophariaceae</taxon>
        <taxon>Agrocybe</taxon>
    </lineage>
</organism>
<protein>
    <submittedName>
        <fullName evidence="1">Uncharacterized protein</fullName>
    </submittedName>
</protein>
<dbReference type="AlphaFoldDB" id="A0A9W8MSP2"/>
<reference evidence="1" key="1">
    <citation type="submission" date="2022-07" db="EMBL/GenBank/DDBJ databases">
        <title>Genome Sequence of Agrocybe chaxingu.</title>
        <authorList>
            <person name="Buettner E."/>
        </authorList>
    </citation>
    <scope>NUCLEOTIDE SEQUENCE</scope>
    <source>
        <strain evidence="1">MP-N11</strain>
    </source>
</reference>
<keyword evidence="2" id="KW-1185">Reference proteome</keyword>
<sequence>MHRQIHPRDLLDRFNSEYRASPLELTSQHILLNNLITPCPPSASLFHPVSTTESPSRYVVNPGTDGQQLFVASPSGADDQKLPNAWLISGDGVMRALSVKSGRFAQTTCKDQVAKCEGIAADEEIMPSCAFKYSPPALIKT</sequence>
<evidence type="ECO:0000313" key="1">
    <source>
        <dbReference type="EMBL" id="KAJ3503256.1"/>
    </source>
</evidence>